<reference evidence="8" key="1">
    <citation type="submission" date="2023-06" db="EMBL/GenBank/DDBJ databases">
        <title>Genome-scale phylogeny and comparative genomics of the fungal order Sordariales.</title>
        <authorList>
            <consortium name="Lawrence Berkeley National Laboratory"/>
            <person name="Hensen N."/>
            <person name="Bonometti L."/>
            <person name="Westerberg I."/>
            <person name="Brannstrom I.O."/>
            <person name="Guillou S."/>
            <person name="Cros-Aarteil S."/>
            <person name="Calhoun S."/>
            <person name="Haridas S."/>
            <person name="Kuo A."/>
            <person name="Mondo S."/>
            <person name="Pangilinan J."/>
            <person name="Riley R."/>
            <person name="Labutti K."/>
            <person name="Andreopoulos B."/>
            <person name="Lipzen A."/>
            <person name="Chen C."/>
            <person name="Yanf M."/>
            <person name="Daum C."/>
            <person name="Ng V."/>
            <person name="Clum A."/>
            <person name="Steindorff A."/>
            <person name="Ohm R."/>
            <person name="Martin F."/>
            <person name="Silar P."/>
            <person name="Natvig D."/>
            <person name="Lalanne C."/>
            <person name="Gautier V."/>
            <person name="Ament-Velasquez S.L."/>
            <person name="Kruys A."/>
            <person name="Hutchinson M.I."/>
            <person name="Powell A.J."/>
            <person name="Barry K."/>
            <person name="Miller A.N."/>
            <person name="Grigoriev I.V."/>
            <person name="Debuchy R."/>
            <person name="Gladieux P."/>
            <person name="Thoren M.H."/>
            <person name="Johannesson H."/>
        </authorList>
    </citation>
    <scope>NUCLEOTIDE SEQUENCE</scope>
    <source>
        <strain evidence="8">8032-3</strain>
    </source>
</reference>
<dbReference type="Gene3D" id="1.25.10.10">
    <property type="entry name" value="Leucine-rich Repeat Variant"/>
    <property type="match status" value="1"/>
</dbReference>
<comment type="similarity">
    <text evidence="2">Belongs to the adaptor complexes large subunit family.</text>
</comment>
<protein>
    <submittedName>
        <fullName evidence="8">Adaptin N terminal region-domain-containing protein</fullName>
    </submittedName>
</protein>
<dbReference type="GeneID" id="85309884"/>
<evidence type="ECO:0000256" key="2">
    <source>
        <dbReference type="ARBA" id="ARBA00006613"/>
    </source>
</evidence>
<dbReference type="GO" id="GO:0012505">
    <property type="term" value="C:endomembrane system"/>
    <property type="evidence" value="ECO:0007669"/>
    <property type="project" value="UniProtKB-SubCell"/>
</dbReference>
<dbReference type="SUPFAM" id="SSF48371">
    <property type="entry name" value="ARM repeat"/>
    <property type="match status" value="1"/>
</dbReference>
<feature type="domain" description="Clathrin/coatomer adaptor adaptin-like N-terminal" evidence="7">
    <location>
        <begin position="40"/>
        <end position="606"/>
    </location>
</feature>
<feature type="region of interest" description="Disordered" evidence="6">
    <location>
        <begin position="661"/>
        <end position="684"/>
    </location>
</feature>
<dbReference type="GO" id="GO:0016192">
    <property type="term" value="P:vesicle-mediated transport"/>
    <property type="evidence" value="ECO:0007669"/>
    <property type="project" value="InterPro"/>
</dbReference>
<dbReference type="EMBL" id="MU838998">
    <property type="protein sequence ID" value="KAK1771562.1"/>
    <property type="molecule type" value="Genomic_DNA"/>
</dbReference>
<dbReference type="Pfam" id="PF01602">
    <property type="entry name" value="Adaptin_N"/>
    <property type="match status" value="1"/>
</dbReference>
<comment type="caution">
    <text evidence="8">The sequence shown here is derived from an EMBL/GenBank/DDBJ whole genome shotgun (WGS) entry which is preliminary data.</text>
</comment>
<keyword evidence="9" id="KW-1185">Reference proteome</keyword>
<keyword evidence="5" id="KW-0472">Membrane</keyword>
<dbReference type="PANTHER" id="PTHR11134">
    <property type="entry name" value="ADAPTOR COMPLEX SUBUNIT BETA FAMILY MEMBER"/>
    <property type="match status" value="1"/>
</dbReference>
<organism evidence="8 9">
    <name type="scientific">Phialemonium atrogriseum</name>
    <dbReference type="NCBI Taxonomy" id="1093897"/>
    <lineage>
        <taxon>Eukaryota</taxon>
        <taxon>Fungi</taxon>
        <taxon>Dikarya</taxon>
        <taxon>Ascomycota</taxon>
        <taxon>Pezizomycotina</taxon>
        <taxon>Sordariomycetes</taxon>
        <taxon>Sordariomycetidae</taxon>
        <taxon>Cephalothecales</taxon>
        <taxon>Cephalothecaceae</taxon>
        <taxon>Phialemonium</taxon>
    </lineage>
</organism>
<evidence type="ECO:0000313" key="8">
    <source>
        <dbReference type="EMBL" id="KAK1771562.1"/>
    </source>
</evidence>
<dbReference type="Proteomes" id="UP001244011">
    <property type="component" value="Unassembled WGS sequence"/>
</dbReference>
<dbReference type="InterPro" id="IPR026739">
    <property type="entry name" value="AP_beta"/>
</dbReference>
<dbReference type="InterPro" id="IPR011989">
    <property type="entry name" value="ARM-like"/>
</dbReference>
<dbReference type="GO" id="GO:0030117">
    <property type="term" value="C:membrane coat"/>
    <property type="evidence" value="ECO:0007669"/>
    <property type="project" value="InterPro"/>
</dbReference>
<evidence type="ECO:0000256" key="6">
    <source>
        <dbReference type="SAM" id="MobiDB-lite"/>
    </source>
</evidence>
<gene>
    <name evidence="8" type="ORF">QBC33DRAFT_524048</name>
</gene>
<evidence type="ECO:0000313" key="9">
    <source>
        <dbReference type="Proteomes" id="UP001244011"/>
    </source>
</evidence>
<evidence type="ECO:0000256" key="3">
    <source>
        <dbReference type="ARBA" id="ARBA00022448"/>
    </source>
</evidence>
<sequence length="777" mass="85377">METISRISTLLESARDLTLDAASAARSGRGSSSKPLDRPQIKKFLDSRSEREVLDGLRRVISMMYRSQKTLPFFSSIVKNIASPNLEIKKLVYIYLVHHAEQDPDVALLSINTIQKSLSDANPQVRALALRTMSNIRVPVISQIVSLAVKKGAGDMSPYVRRAAALAIPKCYRLDPSQLPQLLEYLSTLLGDKQYYVAGAAITAFMEVCPERVDLIHQHYRSLIKKVVDMDEWSQLSTLRLMTIYARRCFPRRTRKVKSKNQGAELQDFYGEGGDAGPEGEEVVFLDPDLELLLSGIKPLLQSRNSAVVIAVARCYASVGTAPYVQSAIGPLIALLRGPQDIQQVALFDIVSICLDRPADFVKYASHFLVRATDTQPVWELKLEFLTLVFPCAPVHVKSLILNELEHFSRGSDKLLVREAVRAIGRCAQTDPATAPRCLRLLLGQITSLDGILAAESLTVIRHLIQKDPTAHVATVVRLAKNLDSATDPQARATIIWLVGEFSALNGEDNIAADVLRILLKGFTSESEVAKRQIVLLAAKVYLHHLNRETEVAQAASGDEPTSLPKLLEDDDHPAAKLWTYVLHLVRYDTSYDLRDRARLYKALLAVPQLATLMLLAPKPAPQAPSPSEARKGYMLGSSALVLAGGGGVHGLRGYESLPDWVEEGREPDPRLRDSETLGSGYGEKRVVPAAEALDSVARSSAGPANGTGSGVGVKSLDDWLAEGEEEDESEETEEEDSDEEEEDDEDEDDEEDGDEEESGEESEDEGSQAERTRLVG</sequence>
<feature type="region of interest" description="Disordered" evidence="6">
    <location>
        <begin position="699"/>
        <end position="777"/>
    </location>
</feature>
<dbReference type="InterPro" id="IPR002553">
    <property type="entry name" value="Clathrin/coatomer_adapt-like_N"/>
</dbReference>
<feature type="compositionally biased region" description="Acidic residues" evidence="6">
    <location>
        <begin position="720"/>
        <end position="768"/>
    </location>
</feature>
<evidence type="ECO:0000259" key="7">
    <source>
        <dbReference type="Pfam" id="PF01602"/>
    </source>
</evidence>
<name>A0AAJ0CA80_9PEZI</name>
<proteinExistence type="inferred from homology"/>
<dbReference type="InterPro" id="IPR016024">
    <property type="entry name" value="ARM-type_fold"/>
</dbReference>
<evidence type="ECO:0000256" key="5">
    <source>
        <dbReference type="ARBA" id="ARBA00023136"/>
    </source>
</evidence>
<dbReference type="AlphaFoldDB" id="A0AAJ0CA80"/>
<evidence type="ECO:0000256" key="1">
    <source>
        <dbReference type="ARBA" id="ARBA00004308"/>
    </source>
</evidence>
<keyword evidence="3" id="KW-0813">Transport</keyword>
<dbReference type="GO" id="GO:0006886">
    <property type="term" value="P:intracellular protein transport"/>
    <property type="evidence" value="ECO:0007669"/>
    <property type="project" value="InterPro"/>
</dbReference>
<accession>A0AAJ0CA80</accession>
<evidence type="ECO:0000256" key="4">
    <source>
        <dbReference type="ARBA" id="ARBA00022927"/>
    </source>
</evidence>
<feature type="compositionally biased region" description="Basic and acidic residues" evidence="6">
    <location>
        <begin position="663"/>
        <end position="676"/>
    </location>
</feature>
<dbReference type="RefSeq" id="XP_060287775.1">
    <property type="nucleotide sequence ID" value="XM_060426697.1"/>
</dbReference>
<keyword evidence="4" id="KW-0653">Protein transport</keyword>
<comment type="subcellular location">
    <subcellularLocation>
        <location evidence="1">Endomembrane system</location>
    </subcellularLocation>
</comment>